<dbReference type="STRING" id="1618756.UV12_C0005G0011"/>
<reference evidence="1 2" key="1">
    <citation type="journal article" date="2015" name="Nature">
        <title>rRNA introns, odd ribosomes, and small enigmatic genomes across a large radiation of phyla.</title>
        <authorList>
            <person name="Brown C.T."/>
            <person name="Hug L.A."/>
            <person name="Thomas B.C."/>
            <person name="Sharon I."/>
            <person name="Castelle C.J."/>
            <person name="Singh A."/>
            <person name="Wilkins M.J."/>
            <person name="Williams K.H."/>
            <person name="Banfield J.F."/>
        </authorList>
    </citation>
    <scope>NUCLEOTIDE SEQUENCE [LARGE SCALE GENOMIC DNA]</scope>
</reference>
<sequence length="98" mass="10968">MVVFGFCFIGSAKAAERAGLPGGYTLEQSHALCESKLKTGGYQECMANKRGLFSVTQDGTPYENFVWSPHAVTPPHPMDTCMEFYLNNKNDVVWRQCR</sequence>
<dbReference type="EMBL" id="LCDG01000005">
    <property type="protein sequence ID" value="KKS47736.1"/>
    <property type="molecule type" value="Genomic_DNA"/>
</dbReference>
<comment type="caution">
    <text evidence="1">The sequence shown here is derived from an EMBL/GenBank/DDBJ whole genome shotgun (WGS) entry which is preliminary data.</text>
</comment>
<evidence type="ECO:0000313" key="1">
    <source>
        <dbReference type="EMBL" id="KKS47736.1"/>
    </source>
</evidence>
<dbReference type="AlphaFoldDB" id="A0A0G1BN86"/>
<proteinExistence type="predicted"/>
<protein>
    <submittedName>
        <fullName evidence="1">Uncharacterized protein</fullName>
    </submittedName>
</protein>
<accession>A0A0G1BN86</accession>
<evidence type="ECO:0000313" key="2">
    <source>
        <dbReference type="Proteomes" id="UP000034704"/>
    </source>
</evidence>
<organism evidence="1 2">
    <name type="scientific">Candidatus Nomurabacteria bacterium GW2011_GWC2_42_20</name>
    <dbReference type="NCBI Taxonomy" id="1618756"/>
    <lineage>
        <taxon>Bacteria</taxon>
        <taxon>Candidatus Nomuraibacteriota</taxon>
    </lineage>
</organism>
<gene>
    <name evidence="1" type="ORF">UV12_C0005G0011</name>
</gene>
<name>A0A0G1BN86_9BACT</name>
<dbReference type="Proteomes" id="UP000034704">
    <property type="component" value="Unassembled WGS sequence"/>
</dbReference>